<accession>A0ABM3N0D9</accession>
<gene>
    <name evidence="3" type="primary">LOC113516193</name>
</gene>
<dbReference type="RefSeq" id="XP_052756925.1">
    <property type="nucleotide sequence ID" value="XM_052900965.1"/>
</dbReference>
<feature type="region of interest" description="Disordered" evidence="1">
    <location>
        <begin position="316"/>
        <end position="344"/>
    </location>
</feature>
<feature type="region of interest" description="Disordered" evidence="1">
    <location>
        <begin position="503"/>
        <end position="524"/>
    </location>
</feature>
<name>A0ABM3N0D9_GALME</name>
<evidence type="ECO:0000313" key="2">
    <source>
        <dbReference type="Proteomes" id="UP001652740"/>
    </source>
</evidence>
<dbReference type="Gene3D" id="2.60.40.10">
    <property type="entry name" value="Immunoglobulins"/>
    <property type="match status" value="1"/>
</dbReference>
<feature type="compositionally biased region" description="Basic and acidic residues" evidence="1">
    <location>
        <begin position="212"/>
        <end position="221"/>
    </location>
</feature>
<protein>
    <submittedName>
        <fullName evidence="3">Uncharacterized protein LOC113516193 isoform X1</fullName>
    </submittedName>
</protein>
<proteinExistence type="predicted"/>
<dbReference type="Proteomes" id="UP001652740">
    <property type="component" value="Unplaced"/>
</dbReference>
<evidence type="ECO:0000256" key="1">
    <source>
        <dbReference type="SAM" id="MobiDB-lite"/>
    </source>
</evidence>
<dbReference type="InterPro" id="IPR013783">
    <property type="entry name" value="Ig-like_fold"/>
</dbReference>
<feature type="region of interest" description="Disordered" evidence="1">
    <location>
        <begin position="212"/>
        <end position="239"/>
    </location>
</feature>
<keyword evidence="2" id="KW-1185">Reference proteome</keyword>
<evidence type="ECO:0000313" key="3">
    <source>
        <dbReference type="RefSeq" id="XP_052756925.1"/>
    </source>
</evidence>
<feature type="compositionally biased region" description="Polar residues" evidence="1">
    <location>
        <begin position="92"/>
        <end position="107"/>
    </location>
</feature>
<dbReference type="GeneID" id="113516193"/>
<feature type="region of interest" description="Disordered" evidence="1">
    <location>
        <begin position="77"/>
        <end position="107"/>
    </location>
</feature>
<organism evidence="2 3">
    <name type="scientific">Galleria mellonella</name>
    <name type="common">Greater wax moth</name>
    <dbReference type="NCBI Taxonomy" id="7137"/>
    <lineage>
        <taxon>Eukaryota</taxon>
        <taxon>Metazoa</taxon>
        <taxon>Ecdysozoa</taxon>
        <taxon>Arthropoda</taxon>
        <taxon>Hexapoda</taxon>
        <taxon>Insecta</taxon>
        <taxon>Pterygota</taxon>
        <taxon>Neoptera</taxon>
        <taxon>Endopterygota</taxon>
        <taxon>Lepidoptera</taxon>
        <taxon>Glossata</taxon>
        <taxon>Ditrysia</taxon>
        <taxon>Pyraloidea</taxon>
        <taxon>Pyralidae</taxon>
        <taxon>Galleriinae</taxon>
        <taxon>Galleria</taxon>
    </lineage>
</organism>
<feature type="compositionally biased region" description="Low complexity" evidence="1">
    <location>
        <begin position="511"/>
        <end position="524"/>
    </location>
</feature>
<sequence>MDNPLTPNKIQRLMHLAEDKPFNMTMPRRLLLNDEDLKRLASHQLAQDKSSTNYESSSGILDLEKVEGFGESDIGNLSLSKSTAFNPGEMTGRSTGTGETNSNVGQNSMGVSGLRLCENYNRHSIALDSITSEMDKQTSEVKDILRHSIATNYSFHSKRDLTADEASLMLREAPLPQQQQSHFIESMSINSSSLSVGTYFKNRCSEFGKMLEKTDSPDRSMRPSITDVSSNTYSGDPAGSSDLIGKSTDMYNINQTLDSVPVKLPRSTNTETIPPKQFINNLSNIKTFEKANNNDPVNPVNQNTYTIKSDVKLDNVPTNKVPDVQKNLPTNKVPDTRKNAPMSSNMTLNLDASHKHLMNSMVKPADIILKKHQSSWRIATDDTESSIDNSFSISKIADYLGKQSNISVTDMMQLNKHNKKMNKKQPLTELHMNAQENRIDRDVQVTYLKDVKNMPAASSAGSVDTVICLDKLKINEDTKCIPTVIVNNIHSNDIENIELENVKEKRRSTRSKSPSSKSQSTLSTVQENYVSFKSNESPVQAINGEANTSYVPSPNVEYKELDRSVNWHEMLQHRHLKHQYLAKEQWAEILTTTTNGFVGVTCPVTLTITTITESWLTAKFQFDELPNNGSDLTVEVPRIPLLLSPGKSEQFTVYLTSNIEINESLPFTIFLKDASIEDGMEQKGNVRINIKMPTIETMSSDGVNKVTFPPTQEKSSLTKSFVLMSECSEDLQLDLTVSEGDSMFLIKNVQEIKKSDVNKVLIDCQGSQEEAQQGVKSKFKAMNKQLCRLTRGNAIKVTITFTAPLLSEIQLTDNLATFHGALNVNLIGVKTVLKKVNLIGTVGSVNLILNTPIGNKLQLSNEMTTITVSNTGSIPGMWIVKFKSNMASNSNFPFKISPSKFDIRPGATKTINLSYTGPDDNVYDAIVMFEDVATGKKTLINVTGGSDKPKAFPIKTNYNVMSWVRAGRKELSLKNSTNKKVHIKCQIVGEGFSIDMPGVESRGSYILPFGPNECRPLSVIFTPNSAVPHAALLYLMYDKTSEFTRKIAMCGCAGGEGVRWRGPVTCGHTALIRASPGDSVSLPLYNRAAAPAFVLAKVHFNLQFTCAAQSARLEGAASVVAARGAHEVRLVLPPPLWSRLERRARDRAAAAAGASPALATVTLLTGAETTRRRILKVLKDEGKNGELDISLLPEHLRVLAVQFEGEDPTIDNYLADFEESKSSLDELIGGLQELTAQIDLPQDFADENTIIISDDTMIEHHTLYN</sequence>
<reference evidence="3" key="1">
    <citation type="submission" date="2025-08" db="UniProtKB">
        <authorList>
            <consortium name="RefSeq"/>
        </authorList>
    </citation>
    <scope>IDENTIFICATION</scope>
    <source>
        <tissue evidence="3">Whole larvae</tissue>
    </source>
</reference>